<dbReference type="InterPro" id="IPR050832">
    <property type="entry name" value="Bact_Acetyltransf"/>
</dbReference>
<comment type="caution">
    <text evidence="4">The sequence shown here is derived from an EMBL/GenBank/DDBJ whole genome shotgun (WGS) entry which is preliminary data.</text>
</comment>
<protein>
    <submittedName>
        <fullName evidence="4">N-acetyltransferase</fullName>
    </submittedName>
</protein>
<dbReference type="AlphaFoldDB" id="A0A8J3Z1X6"/>
<accession>A0A8J3Z1X6</accession>
<gene>
    <name evidence="4" type="ORF">Vau01_012370</name>
</gene>
<evidence type="ECO:0000256" key="2">
    <source>
        <dbReference type="ARBA" id="ARBA00023315"/>
    </source>
</evidence>
<dbReference type="SUPFAM" id="SSF55729">
    <property type="entry name" value="Acyl-CoA N-acyltransferases (Nat)"/>
    <property type="match status" value="2"/>
</dbReference>
<evidence type="ECO:0000313" key="5">
    <source>
        <dbReference type="Proteomes" id="UP000612585"/>
    </source>
</evidence>
<keyword evidence="5" id="KW-1185">Reference proteome</keyword>
<keyword evidence="2" id="KW-0012">Acyltransferase</keyword>
<name>A0A8J3Z1X6_9ACTN</name>
<feature type="domain" description="N-acetyltransferase" evidence="3">
    <location>
        <begin position="13"/>
        <end position="186"/>
    </location>
</feature>
<organism evidence="4 5">
    <name type="scientific">Virgisporangium aurantiacum</name>
    <dbReference type="NCBI Taxonomy" id="175570"/>
    <lineage>
        <taxon>Bacteria</taxon>
        <taxon>Bacillati</taxon>
        <taxon>Actinomycetota</taxon>
        <taxon>Actinomycetes</taxon>
        <taxon>Micromonosporales</taxon>
        <taxon>Micromonosporaceae</taxon>
        <taxon>Virgisporangium</taxon>
    </lineage>
</organism>
<proteinExistence type="predicted"/>
<feature type="domain" description="N-acetyltransferase" evidence="3">
    <location>
        <begin position="177"/>
        <end position="333"/>
    </location>
</feature>
<dbReference type="InterPro" id="IPR016181">
    <property type="entry name" value="Acyl_CoA_acyltransferase"/>
</dbReference>
<dbReference type="CDD" id="cd04301">
    <property type="entry name" value="NAT_SF"/>
    <property type="match status" value="1"/>
</dbReference>
<dbReference type="PROSITE" id="PS51186">
    <property type="entry name" value="GNAT"/>
    <property type="match status" value="2"/>
</dbReference>
<dbReference type="Proteomes" id="UP000612585">
    <property type="component" value="Unassembled WGS sequence"/>
</dbReference>
<dbReference type="EMBL" id="BOPG01000009">
    <property type="protein sequence ID" value="GIJ53721.1"/>
    <property type="molecule type" value="Genomic_DNA"/>
</dbReference>
<dbReference type="InterPro" id="IPR000182">
    <property type="entry name" value="GNAT_dom"/>
</dbReference>
<sequence>MVQEWGPATAPESEVAAVIDLLNAAGDVDVPDDPRWQVDGYREYLCCTMPGERRACWIAPDPLDDRLLGQANVLLMDDIGVIDLIVHPDARGQGIGSALLLAVARRAHDEGIPSLGVEAIGDTPSIAFYERHGFRWAYAEIRNVLDLASVDWLKLGGMAQGIGAGYRVEYYPGGPPEHLFAAYAAAKESVRDDGDGDLDLRPSSYDPERLRASLATLNGRGLKPYIVLAVHESSGDVAGLTEVVVPRQRPGRADQYDTIVVPEHRGNGIGRAIKARMLFELRAAEPKLAEVQTWHALEKDPMLKVNADLGFQPDREWREYEADVPDLLRKLGPSLA</sequence>
<dbReference type="RefSeq" id="WP_203988610.1">
    <property type="nucleotide sequence ID" value="NZ_BOPG01000009.1"/>
</dbReference>
<reference evidence="4" key="1">
    <citation type="submission" date="2021-01" db="EMBL/GenBank/DDBJ databases">
        <title>Whole genome shotgun sequence of Virgisporangium aurantiacum NBRC 16421.</title>
        <authorList>
            <person name="Komaki H."/>
            <person name="Tamura T."/>
        </authorList>
    </citation>
    <scope>NUCLEOTIDE SEQUENCE</scope>
    <source>
        <strain evidence="4">NBRC 16421</strain>
    </source>
</reference>
<dbReference type="GO" id="GO:0016747">
    <property type="term" value="F:acyltransferase activity, transferring groups other than amino-acyl groups"/>
    <property type="evidence" value="ECO:0007669"/>
    <property type="project" value="InterPro"/>
</dbReference>
<dbReference type="Gene3D" id="3.40.630.30">
    <property type="match status" value="1"/>
</dbReference>
<dbReference type="Pfam" id="PF00583">
    <property type="entry name" value="Acetyltransf_1"/>
    <property type="match status" value="1"/>
</dbReference>
<evidence type="ECO:0000313" key="4">
    <source>
        <dbReference type="EMBL" id="GIJ53721.1"/>
    </source>
</evidence>
<keyword evidence="1" id="KW-0808">Transferase</keyword>
<evidence type="ECO:0000256" key="1">
    <source>
        <dbReference type="ARBA" id="ARBA00022679"/>
    </source>
</evidence>
<dbReference type="PANTHER" id="PTHR43877">
    <property type="entry name" value="AMINOALKYLPHOSPHONATE N-ACETYLTRANSFERASE-RELATED-RELATED"/>
    <property type="match status" value="1"/>
</dbReference>
<evidence type="ECO:0000259" key="3">
    <source>
        <dbReference type="PROSITE" id="PS51186"/>
    </source>
</evidence>